<dbReference type="SUPFAM" id="SSF52540">
    <property type="entry name" value="P-loop containing nucleoside triphosphate hydrolases"/>
    <property type="match status" value="2"/>
</dbReference>
<dbReference type="InterPro" id="IPR003439">
    <property type="entry name" value="ABC_transporter-like_ATP-bd"/>
</dbReference>
<evidence type="ECO:0000313" key="6">
    <source>
        <dbReference type="EMBL" id="KAB1143475.1"/>
    </source>
</evidence>
<reference evidence="6 7" key="1">
    <citation type="submission" date="2019-09" db="EMBL/GenBank/DDBJ databases">
        <title>Screening of Novel Bioactive Compounds from Soil-Associated.</title>
        <authorList>
            <person name="Zhao S."/>
        </authorList>
    </citation>
    <scope>NUCLEOTIDE SEQUENCE [LARGE SCALE GENOMIC DNA]</scope>
    <source>
        <strain evidence="6 7">HIT-DPA4</strain>
    </source>
</reference>
<dbReference type="InterPro" id="IPR027417">
    <property type="entry name" value="P-loop_NTPase"/>
</dbReference>
<evidence type="ECO:0000313" key="7">
    <source>
        <dbReference type="Proteomes" id="UP000442707"/>
    </source>
</evidence>
<organism evidence="6 7">
    <name type="scientific">Streptomyces luteolifulvus</name>
    <dbReference type="NCBI Taxonomy" id="2615112"/>
    <lineage>
        <taxon>Bacteria</taxon>
        <taxon>Bacillati</taxon>
        <taxon>Actinomycetota</taxon>
        <taxon>Actinomycetes</taxon>
        <taxon>Kitasatosporales</taxon>
        <taxon>Streptomycetaceae</taxon>
        <taxon>Streptomyces</taxon>
    </lineage>
</organism>
<dbReference type="GO" id="GO:0016887">
    <property type="term" value="F:ATP hydrolysis activity"/>
    <property type="evidence" value="ECO:0007669"/>
    <property type="project" value="InterPro"/>
</dbReference>
<comment type="caution">
    <text evidence="6">The sequence shown here is derived from an EMBL/GenBank/DDBJ whole genome shotgun (WGS) entry which is preliminary data.</text>
</comment>
<keyword evidence="7" id="KW-1185">Reference proteome</keyword>
<dbReference type="Pfam" id="PF00005">
    <property type="entry name" value="ABC_tran"/>
    <property type="match status" value="2"/>
</dbReference>
<dbReference type="InterPro" id="IPR003593">
    <property type="entry name" value="AAA+_ATPase"/>
</dbReference>
<protein>
    <submittedName>
        <fullName evidence="6">Sugar ABC transporter ATP-binding protein</fullName>
    </submittedName>
</protein>
<dbReference type="EMBL" id="VZRB01000019">
    <property type="protein sequence ID" value="KAB1143475.1"/>
    <property type="molecule type" value="Genomic_DNA"/>
</dbReference>
<dbReference type="PANTHER" id="PTHR43790:SF9">
    <property type="entry name" value="GALACTOFURANOSE TRANSPORTER ATP-BINDING PROTEIN YTFR"/>
    <property type="match status" value="1"/>
</dbReference>
<accession>A0A6H9UUG3</accession>
<dbReference type="InterPro" id="IPR017871">
    <property type="entry name" value="ABC_transporter-like_CS"/>
</dbReference>
<dbReference type="CDD" id="cd03216">
    <property type="entry name" value="ABC_Carb_Monos_I"/>
    <property type="match status" value="1"/>
</dbReference>
<evidence type="ECO:0000256" key="3">
    <source>
        <dbReference type="ARBA" id="ARBA00022741"/>
    </source>
</evidence>
<dbReference type="Proteomes" id="UP000442707">
    <property type="component" value="Unassembled WGS sequence"/>
</dbReference>
<keyword evidence="1" id="KW-0813">Transport</keyword>
<feature type="domain" description="ABC transporter" evidence="5">
    <location>
        <begin position="7"/>
        <end position="243"/>
    </location>
</feature>
<dbReference type="PROSITE" id="PS00211">
    <property type="entry name" value="ABC_TRANSPORTER_1"/>
    <property type="match status" value="1"/>
</dbReference>
<dbReference type="InterPro" id="IPR050107">
    <property type="entry name" value="ABC_carbohydrate_import_ATPase"/>
</dbReference>
<evidence type="ECO:0000256" key="4">
    <source>
        <dbReference type="ARBA" id="ARBA00022840"/>
    </source>
</evidence>
<dbReference type="PROSITE" id="PS50893">
    <property type="entry name" value="ABC_TRANSPORTER_2"/>
    <property type="match status" value="2"/>
</dbReference>
<name>A0A6H9UUG3_9ACTN</name>
<evidence type="ECO:0000256" key="1">
    <source>
        <dbReference type="ARBA" id="ARBA00022448"/>
    </source>
</evidence>
<dbReference type="SMART" id="SM00382">
    <property type="entry name" value="AAA"/>
    <property type="match status" value="2"/>
</dbReference>
<proteinExistence type="predicted"/>
<dbReference type="RefSeq" id="WP_150951459.1">
    <property type="nucleotide sequence ID" value="NZ_VZRB01000019.1"/>
</dbReference>
<keyword evidence="4 6" id="KW-0067">ATP-binding</keyword>
<dbReference type="GO" id="GO:0005524">
    <property type="term" value="F:ATP binding"/>
    <property type="evidence" value="ECO:0007669"/>
    <property type="project" value="UniProtKB-KW"/>
</dbReference>
<gene>
    <name evidence="6" type="ORF">F7R91_25240</name>
</gene>
<dbReference type="CDD" id="cd03215">
    <property type="entry name" value="ABC_Carb_Monos_II"/>
    <property type="match status" value="1"/>
</dbReference>
<sequence length="508" mass="54981">MPSDIRLQLSGVTKRFGPVMVLDHVDFQVRAGQVHGLIGQNGAGKSTLVKTLAGLYPDHGGLITVDGKRATLGSPRQSRAEGIAVIHQEFSLVSEMTIADNLLLGHEPGGWRYSRRAVHNRAQALVEQVGIEIGESLDASVGTLSPAIRQRIEIVKALADDVKVLVMDEPTARLSEAERQSLFRVVRDLADRGVGLVFISHFLEEVREVTDWLTVMRNGKAIASQPTKSLSVVQMAELMLGEKFKQTLDEEVASHHADDQQPVVLEADSVSCGPRLRDVTISLRAGEIMGVAGLVGSGRTRLCRVLSGAEKPTSGRLRLRGNQVSFTTPRKAIAHGVALIPEDRKHQGLSLSAPLTWNLCLMAMHRRLGRWGVVPRSAVRRLSTRLVEDLEISPGNIDANAATLSGGNQQKVVLGKTFAANPDVLIIDQPTAGVDIGTKAQIHRLLRERADAGAAVLVVSDDLEELYALGDRFHVLRQGRTVWQGTSADVTHEQLVQLISSGSSQESA</sequence>
<dbReference type="PANTHER" id="PTHR43790">
    <property type="entry name" value="CARBOHYDRATE TRANSPORT ATP-BINDING PROTEIN MG119-RELATED"/>
    <property type="match status" value="1"/>
</dbReference>
<dbReference type="Gene3D" id="3.40.50.300">
    <property type="entry name" value="P-loop containing nucleotide triphosphate hydrolases"/>
    <property type="match status" value="2"/>
</dbReference>
<dbReference type="AlphaFoldDB" id="A0A6H9UUG3"/>
<keyword evidence="3" id="KW-0547">Nucleotide-binding</keyword>
<evidence type="ECO:0000256" key="2">
    <source>
        <dbReference type="ARBA" id="ARBA00022737"/>
    </source>
</evidence>
<feature type="domain" description="ABC transporter" evidence="5">
    <location>
        <begin position="259"/>
        <end position="503"/>
    </location>
</feature>
<evidence type="ECO:0000259" key="5">
    <source>
        <dbReference type="PROSITE" id="PS50893"/>
    </source>
</evidence>
<keyword evidence="2" id="KW-0677">Repeat</keyword>